<dbReference type="NCBIfam" id="TIGR00152">
    <property type="entry name" value="dephospho-CoA kinase"/>
    <property type="match status" value="1"/>
</dbReference>
<dbReference type="Pfam" id="PF01121">
    <property type="entry name" value="CoaE"/>
    <property type="match status" value="1"/>
</dbReference>
<dbReference type="InterPro" id="IPR001977">
    <property type="entry name" value="Depp_CoAkinase"/>
</dbReference>
<comment type="catalytic activity">
    <reaction evidence="5">
        <text>3'-dephospho-CoA + ATP = ADP + CoA + H(+)</text>
        <dbReference type="Rhea" id="RHEA:18245"/>
        <dbReference type="ChEBI" id="CHEBI:15378"/>
        <dbReference type="ChEBI" id="CHEBI:30616"/>
        <dbReference type="ChEBI" id="CHEBI:57287"/>
        <dbReference type="ChEBI" id="CHEBI:57328"/>
        <dbReference type="ChEBI" id="CHEBI:456216"/>
        <dbReference type="EC" id="2.7.1.24"/>
    </reaction>
</comment>
<keyword evidence="8" id="KW-1185">Reference proteome</keyword>
<keyword evidence="4 5" id="KW-0173">Coenzyme A biosynthesis</keyword>
<proteinExistence type="inferred from homology"/>
<keyword evidence="2 5" id="KW-0547">Nucleotide-binding</keyword>
<dbReference type="HAMAP" id="MF_00376">
    <property type="entry name" value="Dephospho_CoA_kinase"/>
    <property type="match status" value="1"/>
</dbReference>
<dbReference type="EMBL" id="JBHLXP010000001">
    <property type="protein sequence ID" value="MFC0047439.1"/>
    <property type="molecule type" value="Genomic_DNA"/>
</dbReference>
<sequence length="207" mass="22821">MSQFWVGLTGGIGSGKSTVAAEFVRLGIQQVDADIVARQVVEPGTAALEAIVQQFGEAIRNSDGQLDRSRLRQIVFNDETAKNWLNQLLHPLIRQEMLRQLVDATSPYVLLVAPLLLENKLDQLVDTVLVVDVSEQTQINRTSVRDGSSESLVQSIMAAQCSREERLARANQVISNEGSSDTLPAKVAELHRIFLRMAEEKLAKSLT</sequence>
<gene>
    <name evidence="5 7" type="primary">coaE</name>
    <name evidence="7" type="ORF">ACFFJP_03925</name>
</gene>
<comment type="function">
    <text evidence="5">Catalyzes the phosphorylation of the 3'-hydroxyl group of dephosphocoenzyme A to form coenzyme A.</text>
</comment>
<dbReference type="PROSITE" id="PS51219">
    <property type="entry name" value="DPCK"/>
    <property type="match status" value="1"/>
</dbReference>
<reference evidence="7 8" key="1">
    <citation type="submission" date="2024-09" db="EMBL/GenBank/DDBJ databases">
        <authorList>
            <person name="Sun Q."/>
            <person name="Mori K."/>
        </authorList>
    </citation>
    <scope>NUCLEOTIDE SEQUENCE [LARGE SCALE GENOMIC DNA]</scope>
    <source>
        <strain evidence="7 8">KCTC 23315</strain>
    </source>
</reference>
<name>A0ABV6BAL9_9GAMM</name>
<keyword evidence="3 5" id="KW-0067">ATP-binding</keyword>
<feature type="binding site" evidence="5">
    <location>
        <begin position="13"/>
        <end position="18"/>
    </location>
    <ligand>
        <name>ATP</name>
        <dbReference type="ChEBI" id="CHEBI:30616"/>
    </ligand>
</feature>
<comment type="caution">
    <text evidence="7">The sequence shown here is derived from an EMBL/GenBank/DDBJ whole genome shotgun (WGS) entry which is preliminary data.</text>
</comment>
<comment type="subcellular location">
    <subcellularLocation>
        <location evidence="5">Cytoplasm</location>
    </subcellularLocation>
</comment>
<evidence type="ECO:0000256" key="6">
    <source>
        <dbReference type="NCBIfam" id="TIGR00152"/>
    </source>
</evidence>
<evidence type="ECO:0000256" key="1">
    <source>
        <dbReference type="ARBA" id="ARBA00009018"/>
    </source>
</evidence>
<evidence type="ECO:0000256" key="5">
    <source>
        <dbReference type="HAMAP-Rule" id="MF_00376"/>
    </source>
</evidence>
<dbReference type="InterPro" id="IPR027417">
    <property type="entry name" value="P-loop_NTPase"/>
</dbReference>
<dbReference type="EC" id="2.7.1.24" evidence="5 6"/>
<evidence type="ECO:0000313" key="7">
    <source>
        <dbReference type="EMBL" id="MFC0047439.1"/>
    </source>
</evidence>
<dbReference type="PANTHER" id="PTHR10695">
    <property type="entry name" value="DEPHOSPHO-COA KINASE-RELATED"/>
    <property type="match status" value="1"/>
</dbReference>
<organism evidence="7 8">
    <name type="scientific">Rheinheimera tilapiae</name>
    <dbReference type="NCBI Taxonomy" id="875043"/>
    <lineage>
        <taxon>Bacteria</taxon>
        <taxon>Pseudomonadati</taxon>
        <taxon>Pseudomonadota</taxon>
        <taxon>Gammaproteobacteria</taxon>
        <taxon>Chromatiales</taxon>
        <taxon>Chromatiaceae</taxon>
        <taxon>Rheinheimera</taxon>
    </lineage>
</organism>
<dbReference type="PANTHER" id="PTHR10695:SF46">
    <property type="entry name" value="BIFUNCTIONAL COENZYME A SYNTHASE-RELATED"/>
    <property type="match status" value="1"/>
</dbReference>
<dbReference type="Proteomes" id="UP001589813">
    <property type="component" value="Unassembled WGS sequence"/>
</dbReference>
<comment type="similarity">
    <text evidence="1 5">Belongs to the CoaE family.</text>
</comment>
<protein>
    <recommendedName>
        <fullName evidence="5 6">Dephospho-CoA kinase</fullName>
        <ecNumber evidence="5 6">2.7.1.24</ecNumber>
    </recommendedName>
    <alternativeName>
        <fullName evidence="5">Dephosphocoenzyme A kinase</fullName>
    </alternativeName>
</protein>
<keyword evidence="5 7" id="KW-0808">Transferase</keyword>
<keyword evidence="5" id="KW-0963">Cytoplasm</keyword>
<evidence type="ECO:0000256" key="2">
    <source>
        <dbReference type="ARBA" id="ARBA00022741"/>
    </source>
</evidence>
<evidence type="ECO:0000256" key="4">
    <source>
        <dbReference type="ARBA" id="ARBA00022993"/>
    </source>
</evidence>
<accession>A0ABV6BAL9</accession>
<dbReference type="CDD" id="cd02022">
    <property type="entry name" value="DPCK"/>
    <property type="match status" value="1"/>
</dbReference>
<keyword evidence="5 7" id="KW-0418">Kinase</keyword>
<dbReference type="Gene3D" id="3.40.50.300">
    <property type="entry name" value="P-loop containing nucleotide triphosphate hydrolases"/>
    <property type="match status" value="1"/>
</dbReference>
<evidence type="ECO:0000256" key="3">
    <source>
        <dbReference type="ARBA" id="ARBA00022840"/>
    </source>
</evidence>
<comment type="pathway">
    <text evidence="5">Cofactor biosynthesis; coenzyme A biosynthesis; CoA from (R)-pantothenate: step 5/5.</text>
</comment>
<dbReference type="SUPFAM" id="SSF52540">
    <property type="entry name" value="P-loop containing nucleoside triphosphate hydrolases"/>
    <property type="match status" value="1"/>
</dbReference>
<dbReference type="RefSeq" id="WP_377240731.1">
    <property type="nucleotide sequence ID" value="NZ_JBHLXP010000001.1"/>
</dbReference>
<evidence type="ECO:0000313" key="8">
    <source>
        <dbReference type="Proteomes" id="UP001589813"/>
    </source>
</evidence>
<dbReference type="GO" id="GO:0004140">
    <property type="term" value="F:dephospho-CoA kinase activity"/>
    <property type="evidence" value="ECO:0007669"/>
    <property type="project" value="UniProtKB-EC"/>
</dbReference>